<sequence length="179" mass="20400">MERQPKSAVGMMQEITDQSSRTVLLNTFVVKKKRCRVYFHRGTLIWETEKPPYRLRIIDIEQSFEVLDSIRSFLIRHVVDQIDTNTFSSRSALSNPSRSNRIPLAQNPTGFTVLFPLLRPDGGFQNVSLPELDQQPASSLKNSESVVVNSTIPLTIFRQIMSLRGKTNMDNRVISIFGC</sequence>
<proteinExistence type="predicted"/>
<name>A0AA40FT39_9HYME</name>
<comment type="caution">
    <text evidence="1">The sequence shown here is derived from an EMBL/GenBank/DDBJ whole genome shotgun (WGS) entry which is preliminary data.</text>
</comment>
<dbReference type="Proteomes" id="UP001177670">
    <property type="component" value="Unassembled WGS sequence"/>
</dbReference>
<evidence type="ECO:0000313" key="1">
    <source>
        <dbReference type="EMBL" id="KAK1124728.1"/>
    </source>
</evidence>
<evidence type="ECO:0000313" key="2">
    <source>
        <dbReference type="Proteomes" id="UP001177670"/>
    </source>
</evidence>
<keyword evidence="2" id="KW-1185">Reference proteome</keyword>
<dbReference type="AlphaFoldDB" id="A0AA40FT39"/>
<accession>A0AA40FT39</accession>
<reference evidence="1" key="1">
    <citation type="submission" date="2021-10" db="EMBL/GenBank/DDBJ databases">
        <title>Melipona bicolor Genome sequencing and assembly.</title>
        <authorList>
            <person name="Araujo N.S."/>
            <person name="Arias M.C."/>
        </authorList>
    </citation>
    <scope>NUCLEOTIDE SEQUENCE</scope>
    <source>
        <strain evidence="1">USP_2M_L1-L4_2017</strain>
        <tissue evidence="1">Whole body</tissue>
    </source>
</reference>
<organism evidence="1 2">
    <name type="scientific">Melipona bicolor</name>
    <dbReference type="NCBI Taxonomy" id="60889"/>
    <lineage>
        <taxon>Eukaryota</taxon>
        <taxon>Metazoa</taxon>
        <taxon>Ecdysozoa</taxon>
        <taxon>Arthropoda</taxon>
        <taxon>Hexapoda</taxon>
        <taxon>Insecta</taxon>
        <taxon>Pterygota</taxon>
        <taxon>Neoptera</taxon>
        <taxon>Endopterygota</taxon>
        <taxon>Hymenoptera</taxon>
        <taxon>Apocrita</taxon>
        <taxon>Aculeata</taxon>
        <taxon>Apoidea</taxon>
        <taxon>Anthophila</taxon>
        <taxon>Apidae</taxon>
        <taxon>Melipona</taxon>
    </lineage>
</organism>
<protein>
    <submittedName>
        <fullName evidence="1">Uncharacterized protein</fullName>
    </submittedName>
</protein>
<gene>
    <name evidence="1" type="ORF">K0M31_006090</name>
</gene>
<dbReference type="EMBL" id="JAHYIQ010000017">
    <property type="protein sequence ID" value="KAK1124728.1"/>
    <property type="molecule type" value="Genomic_DNA"/>
</dbReference>